<dbReference type="NCBIfam" id="TIGR00256">
    <property type="entry name" value="D-aminoacyl-tRNA deacylase"/>
    <property type="match status" value="1"/>
</dbReference>
<dbReference type="InterPro" id="IPR023509">
    <property type="entry name" value="DTD-like_sf"/>
</dbReference>
<dbReference type="GO" id="GO:0051500">
    <property type="term" value="F:D-tyrosyl-tRNA(Tyr) deacylase activity"/>
    <property type="evidence" value="ECO:0007669"/>
    <property type="project" value="TreeGrafter"/>
</dbReference>
<dbReference type="Gene3D" id="3.50.80.10">
    <property type="entry name" value="D-tyrosyl-tRNA(Tyr) deacylase"/>
    <property type="match status" value="1"/>
</dbReference>
<evidence type="ECO:0000256" key="1">
    <source>
        <dbReference type="ARBA" id="ARBA00009673"/>
    </source>
</evidence>
<dbReference type="InterPro" id="IPR003732">
    <property type="entry name" value="Daa-tRNA_deacyls_DTD"/>
</dbReference>
<dbReference type="AlphaFoldDB" id="A0A381XF51"/>
<dbReference type="SUPFAM" id="SSF69500">
    <property type="entry name" value="DTD-like"/>
    <property type="match status" value="1"/>
</dbReference>
<dbReference type="GO" id="GO:0005737">
    <property type="term" value="C:cytoplasm"/>
    <property type="evidence" value="ECO:0007669"/>
    <property type="project" value="InterPro"/>
</dbReference>
<dbReference type="PANTHER" id="PTHR10472:SF5">
    <property type="entry name" value="D-AMINOACYL-TRNA DEACYLASE 1"/>
    <property type="match status" value="1"/>
</dbReference>
<proteinExistence type="inferred from homology"/>
<dbReference type="EMBL" id="UINC01014951">
    <property type="protein sequence ID" value="SVA63359.1"/>
    <property type="molecule type" value="Genomic_DNA"/>
</dbReference>
<accession>A0A381XF51</accession>
<name>A0A381XF51_9ZZZZ</name>
<comment type="similarity">
    <text evidence="1">Belongs to the DTD family.</text>
</comment>
<dbReference type="Pfam" id="PF02580">
    <property type="entry name" value="Tyr_Deacylase"/>
    <property type="match status" value="1"/>
</dbReference>
<protein>
    <recommendedName>
        <fullName evidence="3">D-aminoacyl-tRNA deacylase</fullName>
    </recommendedName>
</protein>
<dbReference type="FunFam" id="3.50.80.10:FF:000001">
    <property type="entry name" value="D-aminoacyl-tRNA deacylase"/>
    <property type="match status" value="1"/>
</dbReference>
<sequence>MRAVVQRVTSAQVLVDDRLVGSIAHGLLVYVGMTDGDACADTEYVANKIAGLRVFADETGRFDRSVGEVDGAVLLVSQFTLYGDCRRGRRPSFDQAARPDVARQLYEGLAEALRRLGVCVDLGEFQAHMTVVSTNDGPVTMLLDSRKEF</sequence>
<gene>
    <name evidence="2" type="ORF">METZ01_LOCUS116213</name>
</gene>
<reference evidence="2" key="1">
    <citation type="submission" date="2018-05" db="EMBL/GenBank/DDBJ databases">
        <authorList>
            <person name="Lanie J.A."/>
            <person name="Ng W.-L."/>
            <person name="Kazmierczak K.M."/>
            <person name="Andrzejewski T.M."/>
            <person name="Davidsen T.M."/>
            <person name="Wayne K.J."/>
            <person name="Tettelin H."/>
            <person name="Glass J.I."/>
            <person name="Rusch D."/>
            <person name="Podicherti R."/>
            <person name="Tsui H.-C.T."/>
            <person name="Winkler M.E."/>
        </authorList>
    </citation>
    <scope>NUCLEOTIDE SEQUENCE</scope>
</reference>
<evidence type="ECO:0000313" key="2">
    <source>
        <dbReference type="EMBL" id="SVA63359.1"/>
    </source>
</evidence>
<dbReference type="HAMAP" id="MF_00518">
    <property type="entry name" value="Deacylase_Dtd"/>
    <property type="match status" value="1"/>
</dbReference>
<evidence type="ECO:0008006" key="3">
    <source>
        <dbReference type="Google" id="ProtNLM"/>
    </source>
</evidence>
<dbReference type="PANTHER" id="PTHR10472">
    <property type="entry name" value="D-TYROSYL-TRNA TYR DEACYLASE"/>
    <property type="match status" value="1"/>
</dbReference>
<organism evidence="2">
    <name type="scientific">marine metagenome</name>
    <dbReference type="NCBI Taxonomy" id="408172"/>
    <lineage>
        <taxon>unclassified sequences</taxon>
        <taxon>metagenomes</taxon>
        <taxon>ecological metagenomes</taxon>
    </lineage>
</organism>